<dbReference type="InterPro" id="IPR036812">
    <property type="entry name" value="NAD(P)_OxRdtase_dom_sf"/>
</dbReference>
<feature type="domain" description="NADP-dependent oxidoreductase" evidence="6">
    <location>
        <begin position="39"/>
        <end position="266"/>
    </location>
</feature>
<feature type="binding site" evidence="4">
    <location>
        <position position="114"/>
    </location>
    <ligand>
        <name>substrate</name>
    </ligand>
</feature>
<protein>
    <recommendedName>
        <fullName evidence="6">NADP-dependent oxidoreductase domain-containing protein</fullName>
    </recommendedName>
</protein>
<dbReference type="InParanoid" id="A0A1V8T871"/>
<dbReference type="AlphaFoldDB" id="A0A1V8T871"/>
<dbReference type="PRINTS" id="PR00069">
    <property type="entry name" value="ALDKETRDTASE"/>
</dbReference>
<dbReference type="InterPro" id="IPR018170">
    <property type="entry name" value="Aldo/ket_reductase_CS"/>
</dbReference>
<dbReference type="PROSITE" id="PS00062">
    <property type="entry name" value="ALDOKETO_REDUCTASE_2"/>
    <property type="match status" value="1"/>
</dbReference>
<keyword evidence="8" id="KW-1185">Reference proteome</keyword>
<dbReference type="FunFam" id="3.20.20.100:FF:000015">
    <property type="entry name" value="Oxidoreductase, aldo/keto reductase family"/>
    <property type="match status" value="1"/>
</dbReference>
<keyword evidence="2" id="KW-0560">Oxidoreductase</keyword>
<dbReference type="OrthoDB" id="416253at2759"/>
<dbReference type="GO" id="GO:0016491">
    <property type="term" value="F:oxidoreductase activity"/>
    <property type="evidence" value="ECO:0007669"/>
    <property type="project" value="UniProtKB-KW"/>
</dbReference>
<dbReference type="PROSITE" id="PS00798">
    <property type="entry name" value="ALDOKETO_REDUCTASE_1"/>
    <property type="match status" value="1"/>
</dbReference>
<comment type="caution">
    <text evidence="7">The sequence shown here is derived from an EMBL/GenBank/DDBJ whole genome shotgun (WGS) entry which is preliminary data.</text>
</comment>
<dbReference type="EMBL" id="NAJO01000014">
    <property type="protein sequence ID" value="OQO07484.1"/>
    <property type="molecule type" value="Genomic_DNA"/>
</dbReference>
<dbReference type="PANTHER" id="PTHR43827">
    <property type="entry name" value="2,5-DIKETO-D-GLUCONIC ACID REDUCTASE"/>
    <property type="match status" value="1"/>
</dbReference>
<evidence type="ECO:0000256" key="1">
    <source>
        <dbReference type="ARBA" id="ARBA00007905"/>
    </source>
</evidence>
<comment type="similarity">
    <text evidence="1">Belongs to the aldo/keto reductase family.</text>
</comment>
<reference evidence="8" key="1">
    <citation type="submission" date="2017-03" db="EMBL/GenBank/DDBJ databases">
        <title>Genomes of endolithic fungi from Antarctica.</title>
        <authorList>
            <person name="Coleine C."/>
            <person name="Masonjones S."/>
            <person name="Stajich J.E."/>
        </authorList>
    </citation>
    <scope>NUCLEOTIDE SEQUENCE [LARGE SCALE GENOMIC DNA]</scope>
    <source>
        <strain evidence="8">CCFEE 5527</strain>
    </source>
</reference>
<dbReference type="PIRSF" id="PIRSF000097">
    <property type="entry name" value="AKR"/>
    <property type="match status" value="1"/>
</dbReference>
<name>A0A1V8T871_9PEZI</name>
<dbReference type="InterPro" id="IPR023210">
    <property type="entry name" value="NADP_OxRdtase_dom"/>
</dbReference>
<proteinExistence type="inferred from homology"/>
<evidence type="ECO:0000313" key="8">
    <source>
        <dbReference type="Proteomes" id="UP000192596"/>
    </source>
</evidence>
<dbReference type="SUPFAM" id="SSF51430">
    <property type="entry name" value="NAD(P)-linked oxidoreductase"/>
    <property type="match status" value="1"/>
</dbReference>
<evidence type="ECO:0000256" key="4">
    <source>
        <dbReference type="PIRSR" id="PIRSR000097-2"/>
    </source>
</evidence>
<dbReference type="Gene3D" id="3.20.20.100">
    <property type="entry name" value="NADP-dependent oxidoreductase domain"/>
    <property type="match status" value="1"/>
</dbReference>
<dbReference type="STRING" id="1507870.A0A1V8T871"/>
<feature type="active site" description="Proton donor" evidence="3">
    <location>
        <position position="54"/>
    </location>
</feature>
<dbReference type="Proteomes" id="UP000192596">
    <property type="component" value="Unassembled WGS sequence"/>
</dbReference>
<organism evidence="7 8">
    <name type="scientific">Cryoendolithus antarcticus</name>
    <dbReference type="NCBI Taxonomy" id="1507870"/>
    <lineage>
        <taxon>Eukaryota</taxon>
        <taxon>Fungi</taxon>
        <taxon>Dikarya</taxon>
        <taxon>Ascomycota</taxon>
        <taxon>Pezizomycotina</taxon>
        <taxon>Dothideomycetes</taxon>
        <taxon>Dothideomycetidae</taxon>
        <taxon>Cladosporiales</taxon>
        <taxon>Cladosporiaceae</taxon>
        <taxon>Cryoendolithus</taxon>
    </lineage>
</organism>
<evidence type="ECO:0000256" key="3">
    <source>
        <dbReference type="PIRSR" id="PIRSR000097-1"/>
    </source>
</evidence>
<evidence type="ECO:0000259" key="6">
    <source>
        <dbReference type="Pfam" id="PF00248"/>
    </source>
</evidence>
<feature type="site" description="Lowers pKa of active site Tyr" evidence="5">
    <location>
        <position position="79"/>
    </location>
</feature>
<dbReference type="PANTHER" id="PTHR43827:SF13">
    <property type="entry name" value="ALDO_KETO REDUCTASE FAMILY PROTEIN"/>
    <property type="match status" value="1"/>
</dbReference>
<dbReference type="PROSITE" id="PS00063">
    <property type="entry name" value="ALDOKETO_REDUCTASE_3"/>
    <property type="match status" value="1"/>
</dbReference>
<sequence length="281" mass="30826">MSNITLQSTAKLNAGNQLPLLGFGVYESPSHLTTKSCLAALKAGYRHIDTAQYYANEAEVGQAVRDSGLKRSEVFITSKIISPASSDQETYNSVLGSVTKIDGKDGYLDLMLIHNSACGPEKVKKLWTAMEKLHKEGKIKAIGVSNFGVGHINAMKSYASVWPPAVNQLELHPWLQQREAVAFSQKNGIVVEAYCPLVRNQKKDDPDLKSIAEKHGKSTAQVLLRYCLQKDWVPLPKSDNAERIGQNADLYDFELSGEEMKALDRKDTDGSGALVMAVSNE</sequence>
<gene>
    <name evidence="7" type="ORF">B0A48_07181</name>
</gene>
<dbReference type="InterPro" id="IPR020471">
    <property type="entry name" value="AKR"/>
</dbReference>
<evidence type="ECO:0000256" key="5">
    <source>
        <dbReference type="PIRSR" id="PIRSR000097-3"/>
    </source>
</evidence>
<evidence type="ECO:0000313" key="7">
    <source>
        <dbReference type="EMBL" id="OQO07484.1"/>
    </source>
</evidence>
<dbReference type="CDD" id="cd19071">
    <property type="entry name" value="AKR_AKR1-5-like"/>
    <property type="match status" value="1"/>
</dbReference>
<accession>A0A1V8T871</accession>
<dbReference type="Pfam" id="PF00248">
    <property type="entry name" value="Aldo_ket_red"/>
    <property type="match status" value="1"/>
</dbReference>
<evidence type="ECO:0000256" key="2">
    <source>
        <dbReference type="ARBA" id="ARBA00023002"/>
    </source>
</evidence>